<comment type="caution">
    <text evidence="1">The sequence shown here is derived from an EMBL/GenBank/DDBJ whole genome shotgun (WGS) entry which is preliminary data.</text>
</comment>
<evidence type="ECO:0000313" key="2">
    <source>
        <dbReference type="Proteomes" id="UP001518989"/>
    </source>
</evidence>
<dbReference type="Pfam" id="PF05721">
    <property type="entry name" value="PhyH"/>
    <property type="match status" value="1"/>
</dbReference>
<keyword evidence="1" id="KW-0223">Dioxygenase</keyword>
<dbReference type="EMBL" id="JACTNG010000015">
    <property type="protein sequence ID" value="MBO1081431.1"/>
    <property type="molecule type" value="Genomic_DNA"/>
</dbReference>
<organism evidence="1 2">
    <name type="scientific">Roseomonas haemaphysalidis</name>
    <dbReference type="NCBI Taxonomy" id="2768162"/>
    <lineage>
        <taxon>Bacteria</taxon>
        <taxon>Pseudomonadati</taxon>
        <taxon>Pseudomonadota</taxon>
        <taxon>Alphaproteobacteria</taxon>
        <taxon>Acetobacterales</taxon>
        <taxon>Roseomonadaceae</taxon>
        <taxon>Roseomonas</taxon>
    </lineage>
</organism>
<gene>
    <name evidence="1" type="ORF">IAI61_20555</name>
</gene>
<dbReference type="GO" id="GO:0051213">
    <property type="term" value="F:dioxygenase activity"/>
    <property type="evidence" value="ECO:0007669"/>
    <property type="project" value="UniProtKB-KW"/>
</dbReference>
<dbReference type="InterPro" id="IPR008775">
    <property type="entry name" value="Phytyl_CoA_dOase-like"/>
</dbReference>
<protein>
    <submittedName>
        <fullName evidence="1">Phytanoyl-CoA dioxygenase family protein</fullName>
    </submittedName>
</protein>
<dbReference type="RefSeq" id="WP_207419610.1">
    <property type="nucleotide sequence ID" value="NZ_CP061177.1"/>
</dbReference>
<proteinExistence type="predicted"/>
<sequence length="271" mass="29888">MTLQTDMRRDGYVILRGLLRPDEIARLRGELRAHFARSWHAEGLGKHQPEAALKIPAIGWIYHHPAILQGFRAVSGSDALVFTANSDAHMNMLSWWHKDTSENQGGCFSGDYFARPGCNVFRAGIYLQDQSHKGGLTVRPGSQTSRSPMTGPAETLKTAAGDVVFFDIRLSHAGQFPDPVETALLRAARIRRLRSTATVLKHGWHRLMRKPDKLSLFFTYGAAAADTEEFCHFEWNRQARGRNGIAPPLTPVLSGGLERAGVRFGAMAAGG</sequence>
<dbReference type="Gene3D" id="2.60.120.620">
    <property type="entry name" value="q2cbj1_9rhob like domain"/>
    <property type="match status" value="1"/>
</dbReference>
<reference evidence="1 2" key="1">
    <citation type="submission" date="2020-09" db="EMBL/GenBank/DDBJ databases">
        <title>Roseomonas.</title>
        <authorList>
            <person name="Zhu W."/>
        </authorList>
    </citation>
    <scope>NUCLEOTIDE SEQUENCE [LARGE SCALE GENOMIC DNA]</scope>
    <source>
        <strain evidence="1 2">573</strain>
    </source>
</reference>
<accession>A0ABS3KVC8</accession>
<dbReference type="Proteomes" id="UP001518989">
    <property type="component" value="Unassembled WGS sequence"/>
</dbReference>
<name>A0ABS3KVC8_9PROT</name>
<dbReference type="SUPFAM" id="SSF51197">
    <property type="entry name" value="Clavaminate synthase-like"/>
    <property type="match status" value="1"/>
</dbReference>
<keyword evidence="2" id="KW-1185">Reference proteome</keyword>
<evidence type="ECO:0000313" key="1">
    <source>
        <dbReference type="EMBL" id="MBO1081431.1"/>
    </source>
</evidence>
<keyword evidence="1" id="KW-0560">Oxidoreductase</keyword>